<organism evidence="1 2">
    <name type="scientific">Kingella oralis ATCC 51147</name>
    <dbReference type="NCBI Taxonomy" id="629741"/>
    <lineage>
        <taxon>Bacteria</taxon>
        <taxon>Pseudomonadati</taxon>
        <taxon>Pseudomonadota</taxon>
        <taxon>Betaproteobacteria</taxon>
        <taxon>Neisseriales</taxon>
        <taxon>Neisseriaceae</taxon>
        <taxon>Kingella</taxon>
    </lineage>
</organism>
<reference evidence="1" key="1">
    <citation type="submission" date="2009-04" db="EMBL/GenBank/DDBJ databases">
        <authorList>
            <person name="Weinstock G."/>
            <person name="Sodergren E."/>
            <person name="Clifton S."/>
            <person name="Fulton L."/>
            <person name="Fulton B."/>
            <person name="Courtney L."/>
            <person name="Fronick C."/>
            <person name="Harrison M."/>
            <person name="Strong C."/>
            <person name="Farmer C."/>
            <person name="Delahaunty K."/>
            <person name="Markovic C."/>
            <person name="Hall O."/>
            <person name="Minx P."/>
            <person name="Tomlinson C."/>
            <person name="Mitreva M."/>
            <person name="Nelson J."/>
            <person name="Hou S."/>
            <person name="Wollam A."/>
            <person name="Pepin K.H."/>
            <person name="Johnson M."/>
            <person name="Bhonagiri V."/>
            <person name="Nash W.E."/>
            <person name="Warren W."/>
            <person name="Chinwalla A."/>
            <person name="Mardis E.R."/>
            <person name="Wilson R.K."/>
        </authorList>
    </citation>
    <scope>NUCLEOTIDE SEQUENCE [LARGE SCALE GENOMIC DNA]</scope>
    <source>
        <strain evidence="1">ATCC 51147</strain>
    </source>
</reference>
<dbReference type="EMBL" id="ACJW02000008">
    <property type="protein sequence ID" value="EEP66546.1"/>
    <property type="molecule type" value="Genomic_DNA"/>
</dbReference>
<name>C4GML1_9NEIS</name>
<dbReference type="STRING" id="629741.GCWU000324_02945"/>
<gene>
    <name evidence="1" type="ORF">GCWU000324_02945</name>
</gene>
<keyword evidence="2" id="KW-1185">Reference proteome</keyword>
<protein>
    <submittedName>
        <fullName evidence="1">Uncharacterized protein</fullName>
    </submittedName>
</protein>
<sequence>MVALRSFSDCLIGRDIRQPESQSIRQKTVWHTPNGFLIFRLPILHQGCG</sequence>
<dbReference type="HOGENOM" id="CLU_3136678_0_0_4"/>
<dbReference type="Proteomes" id="UP000003009">
    <property type="component" value="Unassembled WGS sequence"/>
</dbReference>
<accession>C4GML1</accession>
<proteinExistence type="predicted"/>
<comment type="caution">
    <text evidence="1">The sequence shown here is derived from an EMBL/GenBank/DDBJ whole genome shotgun (WGS) entry which is preliminary data.</text>
</comment>
<evidence type="ECO:0000313" key="2">
    <source>
        <dbReference type="Proteomes" id="UP000003009"/>
    </source>
</evidence>
<evidence type="ECO:0000313" key="1">
    <source>
        <dbReference type="EMBL" id="EEP66546.1"/>
    </source>
</evidence>
<dbReference type="AlphaFoldDB" id="C4GML1"/>